<dbReference type="InterPro" id="IPR051044">
    <property type="entry name" value="MAG_DAG_Lipase"/>
</dbReference>
<organism evidence="2 3">
    <name type="scientific">Actinomycetospora corticicola</name>
    <dbReference type="NCBI Taxonomy" id="663602"/>
    <lineage>
        <taxon>Bacteria</taxon>
        <taxon>Bacillati</taxon>
        <taxon>Actinomycetota</taxon>
        <taxon>Actinomycetes</taxon>
        <taxon>Pseudonocardiales</taxon>
        <taxon>Pseudonocardiaceae</taxon>
        <taxon>Actinomycetospora</taxon>
    </lineage>
</organism>
<sequence>MSEPTRIDLPSAGGHTLATFRWLPKGEARGVVQLTHGMGEHVRRYQHLADRLTALGFLVQGQDHRGHGATVEANGTEPGVLGEGGWAELVADIGRLLERGREDAPGVPVVLLGHSMGSFAAQQWLLDHSAEVDAAVLTGTSLLDQLEAAIDTSGPIDLSAFNAPFAPARTDYDWLSRDEVQVDAYVADPWCGFGLDPAGGAGMFVGGRDVADPQRLDAMQKDLPVYVAVGEHDPVGGPVVLAQALVDRYRNAGLTDVTFRVWSNDRHEILNEVDRDDVENELVDWITRAIKR</sequence>
<dbReference type="InterPro" id="IPR022742">
    <property type="entry name" value="Hydrolase_4"/>
</dbReference>
<dbReference type="Gene3D" id="3.40.50.1820">
    <property type="entry name" value="alpha/beta hydrolase"/>
    <property type="match status" value="1"/>
</dbReference>
<dbReference type="SUPFAM" id="SSF53474">
    <property type="entry name" value="alpha/beta-Hydrolases"/>
    <property type="match status" value="1"/>
</dbReference>
<keyword evidence="2" id="KW-0378">Hydrolase</keyword>
<dbReference type="Pfam" id="PF12146">
    <property type="entry name" value="Hydrolase_4"/>
    <property type="match status" value="1"/>
</dbReference>
<feature type="domain" description="Serine aminopeptidase S33" evidence="1">
    <location>
        <begin position="27"/>
        <end position="274"/>
    </location>
</feature>
<name>A0A7Y9J6P3_9PSEU</name>
<dbReference type="InterPro" id="IPR029058">
    <property type="entry name" value="AB_hydrolase_fold"/>
</dbReference>
<evidence type="ECO:0000313" key="3">
    <source>
        <dbReference type="Proteomes" id="UP000535890"/>
    </source>
</evidence>
<reference evidence="2 3" key="1">
    <citation type="submission" date="2020-07" db="EMBL/GenBank/DDBJ databases">
        <title>Sequencing the genomes of 1000 actinobacteria strains.</title>
        <authorList>
            <person name="Klenk H.-P."/>
        </authorList>
    </citation>
    <scope>NUCLEOTIDE SEQUENCE [LARGE SCALE GENOMIC DNA]</scope>
    <source>
        <strain evidence="2 3">DSM 45772</strain>
    </source>
</reference>
<evidence type="ECO:0000259" key="1">
    <source>
        <dbReference type="Pfam" id="PF12146"/>
    </source>
</evidence>
<protein>
    <submittedName>
        <fullName evidence="2">Alpha-beta hydrolase superfamily lysophospholipase</fullName>
    </submittedName>
</protein>
<accession>A0A7Y9J6P3</accession>
<comment type="caution">
    <text evidence="2">The sequence shown here is derived from an EMBL/GenBank/DDBJ whole genome shotgun (WGS) entry which is preliminary data.</text>
</comment>
<dbReference type="PANTHER" id="PTHR11614">
    <property type="entry name" value="PHOSPHOLIPASE-RELATED"/>
    <property type="match status" value="1"/>
</dbReference>
<dbReference type="EMBL" id="JACCBN010000001">
    <property type="protein sequence ID" value="NYD37206.1"/>
    <property type="molecule type" value="Genomic_DNA"/>
</dbReference>
<proteinExistence type="predicted"/>
<evidence type="ECO:0000313" key="2">
    <source>
        <dbReference type="EMBL" id="NYD37206.1"/>
    </source>
</evidence>
<dbReference type="Proteomes" id="UP000535890">
    <property type="component" value="Unassembled WGS sequence"/>
</dbReference>
<dbReference type="GO" id="GO:0016787">
    <property type="term" value="F:hydrolase activity"/>
    <property type="evidence" value="ECO:0007669"/>
    <property type="project" value="UniProtKB-KW"/>
</dbReference>
<dbReference type="AlphaFoldDB" id="A0A7Y9J6P3"/>
<gene>
    <name evidence="2" type="ORF">BJ983_003308</name>
</gene>
<dbReference type="RefSeq" id="WP_179794783.1">
    <property type="nucleotide sequence ID" value="NZ_BAABHP010000014.1"/>
</dbReference>
<keyword evidence="3" id="KW-1185">Reference proteome</keyword>